<evidence type="ECO:0000313" key="2">
    <source>
        <dbReference type="Proteomes" id="UP000659047"/>
    </source>
</evidence>
<accession>A0A8K0V3M5</accession>
<dbReference type="AlphaFoldDB" id="A0A8K0V3M5"/>
<organism evidence="1 2">
    <name type="scientific">Tenebrionibacter intestinalis</name>
    <dbReference type="NCBI Taxonomy" id="2799638"/>
    <lineage>
        <taxon>Bacteria</taxon>
        <taxon>Pseudomonadati</taxon>
        <taxon>Pseudomonadota</taxon>
        <taxon>Gammaproteobacteria</taxon>
        <taxon>Enterobacterales</taxon>
        <taxon>Enterobacteriaceae</taxon>
        <taxon>Tenebrionibacter/Tenebrionicola group</taxon>
        <taxon>Tenebrionibacter</taxon>
    </lineage>
</organism>
<sequence>MPGFRKKTKAVETGGTGNSKNCKRFVRTLIRMNNKIKLYEEKMCAFPHQAVFEGNVQKRLGWQPESAERYKNKEEDVELVIHVRPNTPTRNVIIKV</sequence>
<dbReference type="RefSeq" id="WP_238712513.1">
    <property type="nucleotide sequence ID" value="NZ_JAEPBH010000007.1"/>
</dbReference>
<gene>
    <name evidence="1" type="ORF">JJB97_03905</name>
</gene>
<dbReference type="Proteomes" id="UP000659047">
    <property type="component" value="Unassembled WGS sequence"/>
</dbReference>
<proteinExistence type="predicted"/>
<keyword evidence="2" id="KW-1185">Reference proteome</keyword>
<evidence type="ECO:0000313" key="1">
    <source>
        <dbReference type="EMBL" id="MBK4714494.1"/>
    </source>
</evidence>
<comment type="caution">
    <text evidence="1">The sequence shown here is derived from an EMBL/GenBank/DDBJ whole genome shotgun (WGS) entry which is preliminary data.</text>
</comment>
<reference evidence="1" key="1">
    <citation type="submission" date="2021-01" db="EMBL/GenBank/DDBJ databases">
        <title>Intestinitalea alba gen. nov., sp. nov., a novel genus of the family Enterobacteriaceae, isolated from the gut of the plastic-eating mealworm Tenebrio molitor L.</title>
        <authorList>
            <person name="Yang Y."/>
        </authorList>
    </citation>
    <scope>NUCLEOTIDE SEQUENCE</scope>
    <source>
        <strain evidence="1">BIT-L3</strain>
    </source>
</reference>
<protein>
    <submittedName>
        <fullName evidence="1">Uncharacterized protein</fullName>
    </submittedName>
</protein>
<dbReference type="EMBL" id="JAEPBH010000007">
    <property type="protein sequence ID" value="MBK4714494.1"/>
    <property type="molecule type" value="Genomic_DNA"/>
</dbReference>
<name>A0A8K0V3M5_9ENTR</name>